<evidence type="ECO:0000256" key="8">
    <source>
        <dbReference type="ARBA" id="ARBA00023159"/>
    </source>
</evidence>
<dbReference type="Pfam" id="PF08271">
    <property type="entry name" value="Zn_Ribbon_TF"/>
    <property type="match status" value="1"/>
</dbReference>
<reference evidence="15" key="1">
    <citation type="journal article" date="2023" name="Mol. Biol. Evol.">
        <title>Third-Generation Sequencing Reveals the Adaptive Role of the Epigenome in Three Deep-Sea Polychaetes.</title>
        <authorList>
            <person name="Perez M."/>
            <person name="Aroh O."/>
            <person name="Sun Y."/>
            <person name="Lan Y."/>
            <person name="Juniper S.K."/>
            <person name="Young C.R."/>
            <person name="Angers B."/>
            <person name="Qian P.Y."/>
        </authorList>
    </citation>
    <scope>NUCLEOTIDE SEQUENCE</scope>
    <source>
        <strain evidence="15">R07B-5</strain>
    </source>
</reference>
<dbReference type="InterPro" id="IPR013763">
    <property type="entry name" value="Cyclin-like_dom"/>
</dbReference>
<dbReference type="PANTHER" id="PTHR11618:SF4">
    <property type="entry name" value="TRANSCRIPTION FACTOR IIIB 90 KDA SUBUNIT"/>
    <property type="match status" value="1"/>
</dbReference>
<evidence type="ECO:0000256" key="6">
    <source>
        <dbReference type="ARBA" id="ARBA00022833"/>
    </source>
</evidence>
<evidence type="ECO:0000256" key="5">
    <source>
        <dbReference type="ARBA" id="ARBA00022771"/>
    </source>
</evidence>
<dbReference type="Pfam" id="PF07741">
    <property type="entry name" value="BRF1"/>
    <property type="match status" value="1"/>
</dbReference>
<dbReference type="PANTHER" id="PTHR11618">
    <property type="entry name" value="TRANSCRIPTION INITIATION FACTOR IIB-RELATED"/>
    <property type="match status" value="1"/>
</dbReference>
<dbReference type="FunFam" id="1.10.472.10:FF:000007">
    <property type="entry name" value="Transcription factor IIIB 90 kDa subunit"/>
    <property type="match status" value="1"/>
</dbReference>
<keyword evidence="7" id="KW-0805">Transcription regulation</keyword>
<keyword evidence="5 12" id="KW-0863">Zinc-finger</keyword>
<dbReference type="CDD" id="cd20553">
    <property type="entry name" value="CYCLIN_TFIIIB90_rpt1"/>
    <property type="match status" value="1"/>
</dbReference>
<evidence type="ECO:0000256" key="9">
    <source>
        <dbReference type="ARBA" id="ARBA00023163"/>
    </source>
</evidence>
<keyword evidence="3" id="KW-0479">Metal-binding</keyword>
<evidence type="ECO:0000256" key="2">
    <source>
        <dbReference type="ARBA" id="ARBA00010857"/>
    </source>
</evidence>
<dbReference type="SUPFAM" id="SSF47954">
    <property type="entry name" value="Cyclin-like"/>
    <property type="match status" value="2"/>
</dbReference>
<evidence type="ECO:0000313" key="15">
    <source>
        <dbReference type="EMBL" id="KAK2182284.1"/>
    </source>
</evidence>
<dbReference type="GO" id="GO:0097550">
    <property type="term" value="C:transcription preinitiation complex"/>
    <property type="evidence" value="ECO:0007669"/>
    <property type="project" value="TreeGrafter"/>
</dbReference>
<name>A0AAD9L2Q6_RIDPI</name>
<evidence type="ECO:0000256" key="3">
    <source>
        <dbReference type="ARBA" id="ARBA00022723"/>
    </source>
</evidence>
<dbReference type="InterPro" id="IPR013150">
    <property type="entry name" value="TFIIB_cyclin"/>
</dbReference>
<keyword evidence="9" id="KW-0804">Transcription</keyword>
<dbReference type="Proteomes" id="UP001209878">
    <property type="component" value="Unassembled WGS sequence"/>
</dbReference>
<dbReference type="Gene3D" id="1.10.472.10">
    <property type="entry name" value="Cyclin-like"/>
    <property type="match status" value="2"/>
</dbReference>
<dbReference type="InterPro" id="IPR011665">
    <property type="entry name" value="BRF1_TBP-bd_dom"/>
</dbReference>
<sequence>MSSGGACTHCGCREIDIDPARGDAVCTNCGSVLEDQIIVSEVQFQDNAMGGSSVVGQYVSSEGSKTPNFGNGFHQGLGKESRHITLQNGKRNIQKVGTQLKLNQHCIDIAYNFFKMAVNKRLTRGRKTSHVIAACLYMVCRTEGTPHMLLDFSDILQANVYQLGRTYLQLSRELHINAPALDPCLYIHRFAHKLEFEKKTHEVSMCALRLVSRMKRDWMAQGRRPSGLCGAALLVAARIHNFNRTIKEIIKVVKIGEGTIRKRLAEFEETPSSQLTIDEFQKIDLEEEMDPPCFTKGKQKAKLAQLDEVPDISQLTAEISALQTEIDCVLEKAAVKRSKRLLDNSDTGSVCSSVTDTDLSECRLHDVSLVKTELMGGGDCATNDLLAQLGVAFDSPAVMSAGGDAVATPVHKREDDTDAEVERLERVELDSLLMPPPGVTGYPGPRPTAASLGLKESIDECLITSEEPEIDDGDGELDLTDIDDEEIDQLILSDDEVKRKTTLWLMANADYLREMKEKEEQEAKDRELGIEKPDLKKKRRAPRKKQPKTEATSAGVAIEKMLQEKKISSKINYDVLKDLNKTTSSNPQKPDIAALQRDLISGPIEVTPVTFKSPRSDLQVKLSSQLNYVFINCISALNPCKPLALVLTFKSKVLNLDVTFFL</sequence>
<dbReference type="FunFam" id="1.10.472.10:FF:000002">
    <property type="entry name" value="Transcription factor IIIB 90 kDa subunit"/>
    <property type="match status" value="1"/>
</dbReference>
<dbReference type="PRINTS" id="PR00685">
    <property type="entry name" value="TIFACTORIIB"/>
</dbReference>
<dbReference type="InterPro" id="IPR013137">
    <property type="entry name" value="Znf_TFIIB"/>
</dbReference>
<comment type="subcellular location">
    <subcellularLocation>
        <location evidence="1">Nucleus</location>
    </subcellularLocation>
</comment>
<dbReference type="InterPro" id="IPR036915">
    <property type="entry name" value="Cyclin-like_sf"/>
</dbReference>
<feature type="region of interest" description="Disordered" evidence="13">
    <location>
        <begin position="520"/>
        <end position="553"/>
    </location>
</feature>
<dbReference type="FunFam" id="2.20.25.10:FF:000012">
    <property type="entry name" value="Putative transcription factor IIIB 90 kDa subunit"/>
    <property type="match status" value="1"/>
</dbReference>
<evidence type="ECO:0000259" key="14">
    <source>
        <dbReference type="PROSITE" id="PS51134"/>
    </source>
</evidence>
<keyword evidence="16" id="KW-1185">Reference proteome</keyword>
<dbReference type="GO" id="GO:0000126">
    <property type="term" value="C:transcription factor TFIIIB complex"/>
    <property type="evidence" value="ECO:0007669"/>
    <property type="project" value="TreeGrafter"/>
</dbReference>
<accession>A0AAD9L2Q6</accession>
<evidence type="ECO:0000256" key="11">
    <source>
        <dbReference type="ARBA" id="ARBA00031009"/>
    </source>
</evidence>
<feature type="compositionally biased region" description="Basic and acidic residues" evidence="13">
    <location>
        <begin position="520"/>
        <end position="534"/>
    </location>
</feature>
<dbReference type="GO" id="GO:0008270">
    <property type="term" value="F:zinc ion binding"/>
    <property type="evidence" value="ECO:0007669"/>
    <property type="project" value="UniProtKB-KW"/>
</dbReference>
<gene>
    <name evidence="15" type="ORF">NP493_359g10017</name>
</gene>
<proteinExistence type="inferred from homology"/>
<evidence type="ECO:0000256" key="4">
    <source>
        <dbReference type="ARBA" id="ARBA00022737"/>
    </source>
</evidence>
<dbReference type="GO" id="GO:0000995">
    <property type="term" value="F:RNA polymerase III general transcription initiation factor activity"/>
    <property type="evidence" value="ECO:0007669"/>
    <property type="project" value="TreeGrafter"/>
</dbReference>
<evidence type="ECO:0000256" key="1">
    <source>
        <dbReference type="ARBA" id="ARBA00004123"/>
    </source>
</evidence>
<organism evidence="15 16">
    <name type="scientific">Ridgeia piscesae</name>
    <name type="common">Tubeworm</name>
    <dbReference type="NCBI Taxonomy" id="27915"/>
    <lineage>
        <taxon>Eukaryota</taxon>
        <taxon>Metazoa</taxon>
        <taxon>Spiralia</taxon>
        <taxon>Lophotrochozoa</taxon>
        <taxon>Annelida</taxon>
        <taxon>Polychaeta</taxon>
        <taxon>Sedentaria</taxon>
        <taxon>Canalipalpata</taxon>
        <taxon>Sabellida</taxon>
        <taxon>Siboglinidae</taxon>
        <taxon>Ridgeia</taxon>
    </lineage>
</organism>
<dbReference type="GO" id="GO:0017025">
    <property type="term" value="F:TBP-class protein binding"/>
    <property type="evidence" value="ECO:0007669"/>
    <property type="project" value="InterPro"/>
</dbReference>
<feature type="compositionally biased region" description="Basic residues" evidence="13">
    <location>
        <begin position="535"/>
        <end position="546"/>
    </location>
</feature>
<comment type="caution">
    <text evidence="15">The sequence shown here is derived from an EMBL/GenBank/DDBJ whole genome shotgun (WGS) entry which is preliminary data.</text>
</comment>
<dbReference type="GO" id="GO:0001006">
    <property type="term" value="F:RNA polymerase III type 3 promoter sequence-specific DNA binding"/>
    <property type="evidence" value="ECO:0007669"/>
    <property type="project" value="TreeGrafter"/>
</dbReference>
<dbReference type="Pfam" id="PF00382">
    <property type="entry name" value="TFIIB"/>
    <property type="match status" value="2"/>
</dbReference>
<dbReference type="Gene3D" id="1.20.5.650">
    <property type="entry name" value="Single helix bin"/>
    <property type="match status" value="1"/>
</dbReference>
<dbReference type="Gene3D" id="2.20.25.10">
    <property type="match status" value="1"/>
</dbReference>
<comment type="similarity">
    <text evidence="2">Belongs to the TFIIB family.</text>
</comment>
<feature type="domain" description="TFIIB-type" evidence="14">
    <location>
        <begin position="3"/>
        <end position="34"/>
    </location>
</feature>
<dbReference type="SUPFAM" id="SSF57783">
    <property type="entry name" value="Zinc beta-ribbon"/>
    <property type="match status" value="1"/>
</dbReference>
<dbReference type="AlphaFoldDB" id="A0AAD9L2Q6"/>
<evidence type="ECO:0000256" key="7">
    <source>
        <dbReference type="ARBA" id="ARBA00023015"/>
    </source>
</evidence>
<keyword evidence="8" id="KW-0010">Activator</keyword>
<evidence type="ECO:0000256" key="13">
    <source>
        <dbReference type="SAM" id="MobiDB-lite"/>
    </source>
</evidence>
<keyword evidence="10" id="KW-0539">Nucleus</keyword>
<dbReference type="PROSITE" id="PS51134">
    <property type="entry name" value="ZF_TFIIB"/>
    <property type="match status" value="1"/>
</dbReference>
<keyword evidence="6" id="KW-0862">Zinc</keyword>
<evidence type="ECO:0000313" key="16">
    <source>
        <dbReference type="Proteomes" id="UP001209878"/>
    </source>
</evidence>
<dbReference type="SMART" id="SM00385">
    <property type="entry name" value="CYCLIN"/>
    <property type="match status" value="2"/>
</dbReference>
<dbReference type="CDD" id="cd20554">
    <property type="entry name" value="CYCLIN_TFIIIB90_rpt2"/>
    <property type="match status" value="1"/>
</dbReference>
<protein>
    <recommendedName>
        <fullName evidence="11">B-related factor 1</fullName>
    </recommendedName>
</protein>
<dbReference type="GO" id="GO:0005634">
    <property type="term" value="C:nucleus"/>
    <property type="evidence" value="ECO:0007669"/>
    <property type="project" value="UniProtKB-SubCell"/>
</dbReference>
<dbReference type="EMBL" id="JAODUO010000360">
    <property type="protein sequence ID" value="KAK2182284.1"/>
    <property type="molecule type" value="Genomic_DNA"/>
</dbReference>
<keyword evidence="4" id="KW-0677">Repeat</keyword>
<evidence type="ECO:0000256" key="12">
    <source>
        <dbReference type="PROSITE-ProRule" id="PRU00469"/>
    </source>
</evidence>
<dbReference type="InterPro" id="IPR000812">
    <property type="entry name" value="TFIIB"/>
</dbReference>
<evidence type="ECO:0000256" key="10">
    <source>
        <dbReference type="ARBA" id="ARBA00023242"/>
    </source>
</evidence>
<dbReference type="GO" id="GO:0070897">
    <property type="term" value="P:transcription preinitiation complex assembly"/>
    <property type="evidence" value="ECO:0007669"/>
    <property type="project" value="InterPro"/>
</dbReference>